<evidence type="ECO:0000313" key="3">
    <source>
        <dbReference type="Proteomes" id="UP001224890"/>
    </source>
</evidence>
<dbReference type="RefSeq" id="XP_060433618.1">
    <property type="nucleotide sequence ID" value="XM_060574096.1"/>
</dbReference>
<gene>
    <name evidence="2" type="ORF">BDP55DRAFT_652033</name>
</gene>
<feature type="region of interest" description="Disordered" evidence="1">
    <location>
        <begin position="91"/>
        <end position="115"/>
    </location>
</feature>
<feature type="compositionally biased region" description="Basic and acidic residues" evidence="1">
    <location>
        <begin position="105"/>
        <end position="115"/>
    </location>
</feature>
<organism evidence="2 3">
    <name type="scientific">Colletotrichum godetiae</name>
    <dbReference type="NCBI Taxonomy" id="1209918"/>
    <lineage>
        <taxon>Eukaryota</taxon>
        <taxon>Fungi</taxon>
        <taxon>Dikarya</taxon>
        <taxon>Ascomycota</taxon>
        <taxon>Pezizomycotina</taxon>
        <taxon>Sordariomycetes</taxon>
        <taxon>Hypocreomycetidae</taxon>
        <taxon>Glomerellales</taxon>
        <taxon>Glomerellaceae</taxon>
        <taxon>Colletotrichum</taxon>
        <taxon>Colletotrichum acutatum species complex</taxon>
    </lineage>
</organism>
<sequence length="115" mass="12894">MAQQGGTYRISPEQKSPAKERSSSSSGPQAQSRCDEKEKGSEEDWEIVKDPRDEQPQGPIRGFHSSFDLQLGWGKWKFSALSWEANAGRQECDHQQRAGQDAIADGEKKDEDGKR</sequence>
<keyword evidence="3" id="KW-1185">Reference proteome</keyword>
<proteinExistence type="predicted"/>
<dbReference type="Proteomes" id="UP001224890">
    <property type="component" value="Unassembled WGS sequence"/>
</dbReference>
<dbReference type="EMBL" id="JAHMHR010000007">
    <property type="protein sequence ID" value="KAK1689923.1"/>
    <property type="molecule type" value="Genomic_DNA"/>
</dbReference>
<accession>A0AAJ0F1W0</accession>
<feature type="region of interest" description="Disordered" evidence="1">
    <location>
        <begin position="1"/>
        <end position="65"/>
    </location>
</feature>
<comment type="caution">
    <text evidence="2">The sequence shown here is derived from an EMBL/GenBank/DDBJ whole genome shotgun (WGS) entry which is preliminary data.</text>
</comment>
<protein>
    <submittedName>
        <fullName evidence="2">Uncharacterized protein</fullName>
    </submittedName>
</protein>
<dbReference type="AlphaFoldDB" id="A0AAJ0F1W0"/>
<reference evidence="2" key="1">
    <citation type="submission" date="2021-06" db="EMBL/GenBank/DDBJ databases">
        <title>Comparative genomics, transcriptomics and evolutionary studies reveal genomic signatures of adaptation to plant cell wall in hemibiotrophic fungi.</title>
        <authorList>
            <consortium name="DOE Joint Genome Institute"/>
            <person name="Baroncelli R."/>
            <person name="Diaz J.F."/>
            <person name="Benocci T."/>
            <person name="Peng M."/>
            <person name="Battaglia E."/>
            <person name="Haridas S."/>
            <person name="Andreopoulos W."/>
            <person name="Labutti K."/>
            <person name="Pangilinan J."/>
            <person name="Floch G.L."/>
            <person name="Makela M.R."/>
            <person name="Henrissat B."/>
            <person name="Grigoriev I.V."/>
            <person name="Crouch J.A."/>
            <person name="De Vries R.P."/>
            <person name="Sukno S.A."/>
            <person name="Thon M.R."/>
        </authorList>
    </citation>
    <scope>NUCLEOTIDE SEQUENCE</scope>
    <source>
        <strain evidence="2">CBS 193.32</strain>
    </source>
</reference>
<dbReference type="GeneID" id="85458622"/>
<evidence type="ECO:0000256" key="1">
    <source>
        <dbReference type="SAM" id="MobiDB-lite"/>
    </source>
</evidence>
<feature type="compositionally biased region" description="Basic and acidic residues" evidence="1">
    <location>
        <begin position="33"/>
        <end position="55"/>
    </location>
</feature>
<name>A0AAJ0F1W0_9PEZI</name>
<evidence type="ECO:0000313" key="2">
    <source>
        <dbReference type="EMBL" id="KAK1689923.1"/>
    </source>
</evidence>